<proteinExistence type="predicted"/>
<evidence type="ECO:0000313" key="1">
    <source>
        <dbReference type="EMBL" id="TQP11112.1"/>
    </source>
</evidence>
<gene>
    <name evidence="1" type="ORF">FLM02_14890</name>
</gene>
<dbReference type="RefSeq" id="WP_142735804.1">
    <property type="nucleotide sequence ID" value="NZ_VIOS01000065.1"/>
</dbReference>
<evidence type="ECO:0000313" key="2">
    <source>
        <dbReference type="Proteomes" id="UP000319979"/>
    </source>
</evidence>
<dbReference type="AlphaFoldDB" id="A0A544BXJ8"/>
<accession>A0A544BXJ8</accession>
<name>A0A544BXJ8_VIBCL</name>
<dbReference type="EMBL" id="VIOS01000065">
    <property type="protein sequence ID" value="TQP11112.1"/>
    <property type="molecule type" value="Genomic_DNA"/>
</dbReference>
<organism evidence="1 2">
    <name type="scientific">Vibrio cholerae</name>
    <dbReference type="NCBI Taxonomy" id="666"/>
    <lineage>
        <taxon>Bacteria</taxon>
        <taxon>Pseudomonadati</taxon>
        <taxon>Pseudomonadota</taxon>
        <taxon>Gammaproteobacteria</taxon>
        <taxon>Vibrionales</taxon>
        <taxon>Vibrionaceae</taxon>
        <taxon>Vibrio</taxon>
    </lineage>
</organism>
<protein>
    <submittedName>
        <fullName evidence="1">Uncharacterized protein</fullName>
    </submittedName>
</protein>
<sequence length="369" mass="41548">MIIEFDDSIAECVDTLSEDERSAIREIASSRRKGINFIIGSKSTIASFTSVHWLDEDTRSLFRKVYNDQTRWFNFLTQVKFRVRLTKTTTAVSHLIDGETEVLVAPLASVLTYRLQNQPIIIAEDYTDIDFYEHMTRSYLKNKRVASVNCSYFPMSGGGKNTYRAVLKTVSKNLGISFCILDGDYDFPGDSMGDTARNVVNIANQLPPFPYSKFKVLSVREAENIIPISTLNSMLQSKENKITVTKLISLRDCLVDGVQPIKYVDFKKGLKKHLASSNCDSTKKYWSKAIELSGLDKQCNSSENECSSLKKCGCQLVNGLGSDLLKSAVDHLSEQPFNYKELDSYIKDEWDDICEALVPYLFSPTAIAS</sequence>
<comment type="caution">
    <text evidence="1">The sequence shown here is derived from an EMBL/GenBank/DDBJ whole genome shotgun (WGS) entry which is preliminary data.</text>
</comment>
<reference evidence="1 2" key="1">
    <citation type="submission" date="2019-07" db="EMBL/GenBank/DDBJ databases">
        <title>Phenotypic and genotypic antimicrobial resistance traits of Vibrio cholerae non-O1/non-O139 isolated from a large Austrian lake frequently associated with cases of infection.</title>
        <authorList>
            <person name="Lepuschitz S."/>
            <person name="Baron S."/>
            <person name="Larvor E."/>
            <person name="Granier S."/>
            <person name="Pretzer C."/>
            <person name="Mach R.L."/>
            <person name="Farnleitner A.H."/>
            <person name="Ruppitsch W."/>
            <person name="Pleininger S."/>
            <person name="Indra A."/>
            <person name="Kirschner A.K.T."/>
        </authorList>
    </citation>
    <scope>NUCLEOTIDE SEQUENCE [LARGE SCALE GENOMIC DNA]</scope>
    <source>
        <strain evidence="1 2">A12JL36W90</strain>
    </source>
</reference>
<dbReference type="Proteomes" id="UP000319979">
    <property type="component" value="Unassembled WGS sequence"/>
</dbReference>